<dbReference type="Pfam" id="PF17128">
    <property type="entry name" value="DUF5107"/>
    <property type="match status" value="1"/>
</dbReference>
<dbReference type="AlphaFoldDB" id="A0A372MIK0"/>
<protein>
    <submittedName>
        <fullName evidence="2">DUF5107 domain-containing protein</fullName>
    </submittedName>
</protein>
<sequence length="681" mass="77659">MTSIKSGTFKANAALPIGANPLPSFRDPKHDALVRVKPQVSSKNTAFLGLDCGKRSLPYQIQDRYDRNREEQDIPAIIMENDYLKATFLPTLGGRLISLIDKENDRELLYCNASLQACNLSNLDAWFAGGIEWNIGQYGHAFTTCSDVFASIQKDEEGVQFLRLSEYERCKGLWWHIDFHLGDTSRLLYAHVHIHNLSSERKSLYYWTNTAVPVTDKTRVLASSNEALYLDPYAKNNTRLFGHMHMPRMEIYEDIDASYPNQFKASNECFFLCEKSPMPWECAIEGDGSGFFEVSTPPLSYRKMFCWGSHAGGKRWQRYLSPDSEDEYIEVQSGLAPSQLHGSYLEAQSSICWTQAFGSLEISPQEAHRPQYEVAMQAAEDTIHLIIDEQRLRAMHQTCLKASERSPEIIMHQGSGWAFLEQKAQNLSLPVAFRFERDSVKDQELPYLGLLTEGKLPVMDPDSRPLSAPPCSDTWKAIFMAALRNPCLTIHESATLNHYLGIIHLEQEEVSYAQTCWLKAMENLPNAWTARNLAQLEIRRGEVEEPLRWYSIASRLSGFKADPAIAEEYCALLVAEQKTVEAQKLFEDIPSTWMDSSEALRITRAKLAVQEKNAPLIKSLVFDREIGHIREGDTPLNSLWFSYQSILYSEAHPEVGEDEVAKIVKERYPIPQNFNFMMFRE</sequence>
<feature type="domain" description="DUF5107" evidence="1">
    <location>
        <begin position="57"/>
        <end position="340"/>
    </location>
</feature>
<dbReference type="RefSeq" id="WP_117329553.1">
    <property type="nucleotide sequence ID" value="NZ_QUWK01000003.1"/>
</dbReference>
<dbReference type="Gene3D" id="1.25.40.10">
    <property type="entry name" value="Tetratricopeptide repeat domain"/>
    <property type="match status" value="1"/>
</dbReference>
<dbReference type="Proteomes" id="UP000264002">
    <property type="component" value="Unassembled WGS sequence"/>
</dbReference>
<dbReference type="InterPro" id="IPR011990">
    <property type="entry name" value="TPR-like_helical_dom_sf"/>
</dbReference>
<dbReference type="EMBL" id="QUWK01000003">
    <property type="protein sequence ID" value="RFU95605.1"/>
    <property type="molecule type" value="Genomic_DNA"/>
</dbReference>
<gene>
    <name evidence="2" type="ORF">DYP60_03780</name>
</gene>
<dbReference type="InterPro" id="IPR033396">
    <property type="entry name" value="DUF5107"/>
</dbReference>
<proteinExistence type="predicted"/>
<organism evidence="2 3">
    <name type="scientific">Sphaerochaeta halotolerans</name>
    <dbReference type="NCBI Taxonomy" id="2293840"/>
    <lineage>
        <taxon>Bacteria</taxon>
        <taxon>Pseudomonadati</taxon>
        <taxon>Spirochaetota</taxon>
        <taxon>Spirochaetia</taxon>
        <taxon>Spirochaetales</taxon>
        <taxon>Sphaerochaetaceae</taxon>
        <taxon>Sphaerochaeta</taxon>
    </lineage>
</organism>
<comment type="caution">
    <text evidence="2">The sequence shown here is derived from an EMBL/GenBank/DDBJ whole genome shotgun (WGS) entry which is preliminary data.</text>
</comment>
<reference evidence="2 3" key="2">
    <citation type="submission" date="2018-09" db="EMBL/GenBank/DDBJ databases">
        <title>Genome of Sphaerochaeta halotolerans strain 4-11.</title>
        <authorList>
            <person name="Nazina T.N."/>
            <person name="Sokolova D.S."/>
        </authorList>
    </citation>
    <scope>NUCLEOTIDE SEQUENCE [LARGE SCALE GENOMIC DNA]</scope>
    <source>
        <strain evidence="2 3">4-11</strain>
    </source>
</reference>
<evidence type="ECO:0000313" key="2">
    <source>
        <dbReference type="EMBL" id="RFU95605.1"/>
    </source>
</evidence>
<evidence type="ECO:0000313" key="3">
    <source>
        <dbReference type="Proteomes" id="UP000264002"/>
    </source>
</evidence>
<evidence type="ECO:0000259" key="1">
    <source>
        <dbReference type="Pfam" id="PF17128"/>
    </source>
</evidence>
<name>A0A372MIK0_9SPIR</name>
<reference evidence="3" key="1">
    <citation type="submission" date="2018-08" db="EMBL/GenBank/DDBJ databases">
        <authorList>
            <person name="Grouzdev D.S."/>
            <person name="Krutkina M.S."/>
        </authorList>
    </citation>
    <scope>NUCLEOTIDE SEQUENCE [LARGE SCALE GENOMIC DNA]</scope>
    <source>
        <strain evidence="3">4-11</strain>
    </source>
</reference>
<keyword evidence="3" id="KW-1185">Reference proteome</keyword>
<accession>A0A372MIK0</accession>